<name>A0ABU1FQQ2_9MICC</name>
<gene>
    <name evidence="1" type="ORF">RH857_02280</name>
</gene>
<dbReference type="SUPFAM" id="SSF53850">
    <property type="entry name" value="Periplasmic binding protein-like II"/>
    <property type="match status" value="1"/>
</dbReference>
<dbReference type="PROSITE" id="PS51257">
    <property type="entry name" value="PROKAR_LIPOPROTEIN"/>
    <property type="match status" value="1"/>
</dbReference>
<dbReference type="InterPro" id="IPR050490">
    <property type="entry name" value="Bact_solute-bd_prot1"/>
</dbReference>
<dbReference type="Pfam" id="PF13416">
    <property type="entry name" value="SBP_bac_8"/>
    <property type="match status" value="1"/>
</dbReference>
<dbReference type="EMBL" id="JAVKGT010000004">
    <property type="protein sequence ID" value="MDR5710971.1"/>
    <property type="molecule type" value="Genomic_DNA"/>
</dbReference>
<dbReference type="Proteomes" id="UP001260872">
    <property type="component" value="Unassembled WGS sequence"/>
</dbReference>
<organism evidence="1 2">
    <name type="scientific">Nesterenkonia flava</name>
    <dbReference type="NCBI Taxonomy" id="469799"/>
    <lineage>
        <taxon>Bacteria</taxon>
        <taxon>Bacillati</taxon>
        <taxon>Actinomycetota</taxon>
        <taxon>Actinomycetes</taxon>
        <taxon>Micrococcales</taxon>
        <taxon>Micrococcaceae</taxon>
        <taxon>Nesterenkonia</taxon>
    </lineage>
</organism>
<dbReference type="PANTHER" id="PTHR43649:SF30">
    <property type="entry name" value="ABC TRANSPORTER SUBSTRATE-BINDING PROTEIN"/>
    <property type="match status" value="1"/>
</dbReference>
<reference evidence="2" key="1">
    <citation type="submission" date="2023-07" db="EMBL/GenBank/DDBJ databases">
        <title>Description of three actinobacteria isolated from air of manufacturing shop in a pharmaceutical factory.</title>
        <authorList>
            <person name="Zhang D.-F."/>
        </authorList>
    </citation>
    <scope>NUCLEOTIDE SEQUENCE [LARGE SCALE GENOMIC DNA]</scope>
    <source>
        <strain evidence="2">CCTCC AB 207010</strain>
    </source>
</reference>
<dbReference type="InterPro" id="IPR006059">
    <property type="entry name" value="SBP"/>
</dbReference>
<dbReference type="PANTHER" id="PTHR43649">
    <property type="entry name" value="ARABINOSE-BINDING PROTEIN-RELATED"/>
    <property type="match status" value="1"/>
</dbReference>
<evidence type="ECO:0000313" key="1">
    <source>
        <dbReference type="EMBL" id="MDR5710971.1"/>
    </source>
</evidence>
<evidence type="ECO:0000313" key="2">
    <source>
        <dbReference type="Proteomes" id="UP001260872"/>
    </source>
</evidence>
<comment type="caution">
    <text evidence="1">The sequence shown here is derived from an EMBL/GenBank/DDBJ whole genome shotgun (WGS) entry which is preliminary data.</text>
</comment>
<dbReference type="CDD" id="cd14748">
    <property type="entry name" value="PBP2_UgpB"/>
    <property type="match status" value="1"/>
</dbReference>
<accession>A0ABU1FQQ2</accession>
<protein>
    <submittedName>
        <fullName evidence="1">ABC transporter substrate-binding protein</fullName>
    </submittedName>
</protein>
<proteinExistence type="predicted"/>
<dbReference type="RefSeq" id="WP_310536359.1">
    <property type="nucleotide sequence ID" value="NZ_BAAAOC010000093.1"/>
</dbReference>
<dbReference type="Gene3D" id="3.40.190.10">
    <property type="entry name" value="Periplasmic binding protein-like II"/>
    <property type="match status" value="2"/>
</dbReference>
<sequence length="434" mass="46811">MPQRRTSSHRPSRSLSALAGLTTAGLLLSACSGEAEGGSSDVLEIDFYYPIAVGGPLEAVMDGYIDQFNEEHDDIEVTPVYTGDYEQTLASVQAASQAGNTPALAVLLSTDVRSLHSQDIITPIGEIVDDEEWFGSFDEGFMANSVLDDGIVASVPFQRSSIVMYWNQDLFEEAGLDPESAPETWEEMAEAGAQVQEETDARWGVQVPASSWLFEAMAIQNGVMLDDESGTQVHFDDPGTVAALENWVQLQEDGVHPEGNVDWGTAPTDFANGDTAILWHTTGSLTSIRDQVDFSFGVAPLPAQEQAGAPTGGGNLYVLNGLTEQEQEAAVELARFLSSPEIQADWTVESGYIAPMQEAWEIEPLASYLEEFAPAQALPVAAEQASKEYAPYRRQEVVAALNNALQAALGGQGEPQELLQEAQAQADELLAEYR</sequence>
<keyword evidence="2" id="KW-1185">Reference proteome</keyword>